<evidence type="ECO:0000256" key="2">
    <source>
        <dbReference type="ARBA" id="ARBA00022785"/>
    </source>
</evidence>
<proteinExistence type="inferred from homology"/>
<evidence type="ECO:0000256" key="4">
    <source>
        <dbReference type="ARBA" id="ARBA00023002"/>
    </source>
</evidence>
<dbReference type="InterPro" id="IPR029500">
    <property type="entry name" value="QueF"/>
</dbReference>
<dbReference type="InterPro" id="IPR016856">
    <property type="entry name" value="QueF_type1"/>
</dbReference>
<protein>
    <recommendedName>
        <fullName evidence="6">NADPH-dependent 7-cyano-7-deazaguanine reductase N-terminal domain-containing protein</fullName>
    </recommendedName>
</protein>
<dbReference type="GO" id="GO:0005737">
    <property type="term" value="C:cytoplasm"/>
    <property type="evidence" value="ECO:0007669"/>
    <property type="project" value="InterPro"/>
</dbReference>
<keyword evidence="4" id="KW-0560">Oxidoreductase</keyword>
<dbReference type="PANTHER" id="PTHR34354">
    <property type="entry name" value="NADPH-DEPENDENT 7-CYANO-7-DEAZAGUANINE REDUCTASE"/>
    <property type="match status" value="1"/>
</dbReference>
<dbReference type="EMBL" id="UINC01005799">
    <property type="protein sequence ID" value="SVA23614.1"/>
    <property type="molecule type" value="Genomic_DNA"/>
</dbReference>
<dbReference type="Pfam" id="PF14489">
    <property type="entry name" value="QueF"/>
    <property type="match status" value="1"/>
</dbReference>
<dbReference type="PANTHER" id="PTHR34354:SF1">
    <property type="entry name" value="NADPH-DEPENDENT 7-CYANO-7-DEAZAGUANINE REDUCTASE"/>
    <property type="match status" value="1"/>
</dbReference>
<sequence length="128" mass="14951">MNKVNQNEILERFENPQQKEDYIINITVPEFTCLCPKTGNPDFATLYIKYIPKDFCLELKSLKQYIVSFRNVGAFHESVANQICNDLSKTINPQFLTLKAQFNVRGGIHTSVEIHYRNKDWKDSKHLL</sequence>
<evidence type="ECO:0000256" key="1">
    <source>
        <dbReference type="ARBA" id="ARBA00022490"/>
    </source>
</evidence>
<dbReference type="PIRSF" id="PIRSF027377">
    <property type="entry name" value="Nitrile_oxidored_QueF"/>
    <property type="match status" value="1"/>
</dbReference>
<reference evidence="5" key="1">
    <citation type="submission" date="2018-05" db="EMBL/GenBank/DDBJ databases">
        <authorList>
            <person name="Lanie J.A."/>
            <person name="Ng W.-L."/>
            <person name="Kazmierczak K.M."/>
            <person name="Andrzejewski T.M."/>
            <person name="Davidsen T.M."/>
            <person name="Wayne K.J."/>
            <person name="Tettelin H."/>
            <person name="Glass J.I."/>
            <person name="Rusch D."/>
            <person name="Podicherti R."/>
            <person name="Tsui H.-C.T."/>
            <person name="Winkler M.E."/>
        </authorList>
    </citation>
    <scope>NUCLEOTIDE SEQUENCE</scope>
</reference>
<dbReference type="InterPro" id="IPR043133">
    <property type="entry name" value="GTP-CH-I_C/QueF"/>
</dbReference>
<dbReference type="GO" id="GO:0033739">
    <property type="term" value="F:preQ1 synthase activity"/>
    <property type="evidence" value="ECO:0007669"/>
    <property type="project" value="InterPro"/>
</dbReference>
<dbReference type="NCBIfam" id="TIGR03139">
    <property type="entry name" value="QueF-II"/>
    <property type="match status" value="1"/>
</dbReference>
<keyword evidence="1" id="KW-0963">Cytoplasm</keyword>
<dbReference type="InterPro" id="IPR050084">
    <property type="entry name" value="NADPH_dep_7-cyano-7-deazaG_red"/>
</dbReference>
<dbReference type="SUPFAM" id="SSF55620">
    <property type="entry name" value="Tetrahydrobiopterin biosynthesis enzymes-like"/>
    <property type="match status" value="1"/>
</dbReference>
<accession>A0A381U6I3</accession>
<gene>
    <name evidence="5" type="ORF">METZ01_LOCUS76468</name>
</gene>
<dbReference type="AlphaFoldDB" id="A0A381U6I3"/>
<dbReference type="Gene3D" id="3.30.1130.10">
    <property type="match status" value="1"/>
</dbReference>
<dbReference type="GO" id="GO:0008616">
    <property type="term" value="P:tRNA queuosine(34) biosynthetic process"/>
    <property type="evidence" value="ECO:0007669"/>
    <property type="project" value="UniProtKB-KW"/>
</dbReference>
<organism evidence="5">
    <name type="scientific">marine metagenome</name>
    <dbReference type="NCBI Taxonomy" id="408172"/>
    <lineage>
        <taxon>unclassified sequences</taxon>
        <taxon>metagenomes</taxon>
        <taxon>ecological metagenomes</taxon>
    </lineage>
</organism>
<evidence type="ECO:0000256" key="3">
    <source>
        <dbReference type="ARBA" id="ARBA00022857"/>
    </source>
</evidence>
<name>A0A381U6I3_9ZZZZ</name>
<keyword evidence="3" id="KW-0521">NADP</keyword>
<dbReference type="HAMAP" id="MF_00818">
    <property type="entry name" value="QueF_type1"/>
    <property type="match status" value="1"/>
</dbReference>
<keyword evidence="2" id="KW-0671">Queuosine biosynthesis</keyword>
<evidence type="ECO:0000313" key="5">
    <source>
        <dbReference type="EMBL" id="SVA23614.1"/>
    </source>
</evidence>
<evidence type="ECO:0008006" key="6">
    <source>
        <dbReference type="Google" id="ProtNLM"/>
    </source>
</evidence>